<feature type="domain" description="Histidine kinase/HSP90-like ATPase" evidence="11">
    <location>
        <begin position="298"/>
        <end position="380"/>
    </location>
</feature>
<dbReference type="Pfam" id="PF02518">
    <property type="entry name" value="HATPase_c"/>
    <property type="match status" value="1"/>
</dbReference>
<evidence type="ECO:0000259" key="12">
    <source>
        <dbReference type="Pfam" id="PF07730"/>
    </source>
</evidence>
<keyword evidence="3" id="KW-0597">Phosphoprotein</keyword>
<dbReference type="InterPro" id="IPR003594">
    <property type="entry name" value="HATPase_dom"/>
</dbReference>
<gene>
    <name evidence="13" type="ORF">ACFPRH_00335</name>
</gene>
<feature type="transmembrane region" description="Helical" evidence="10">
    <location>
        <begin position="106"/>
        <end position="124"/>
    </location>
</feature>
<evidence type="ECO:0000256" key="3">
    <source>
        <dbReference type="ARBA" id="ARBA00022553"/>
    </source>
</evidence>
<protein>
    <recommendedName>
        <fullName evidence="2">histidine kinase</fullName>
        <ecNumber evidence="2">2.7.13.3</ecNumber>
    </recommendedName>
</protein>
<evidence type="ECO:0000256" key="1">
    <source>
        <dbReference type="ARBA" id="ARBA00000085"/>
    </source>
</evidence>
<feature type="transmembrane region" description="Helical" evidence="10">
    <location>
        <begin position="62"/>
        <end position="86"/>
    </location>
</feature>
<dbReference type="Proteomes" id="UP001596160">
    <property type="component" value="Unassembled WGS sequence"/>
</dbReference>
<keyword evidence="10" id="KW-1133">Transmembrane helix</keyword>
<keyword evidence="5" id="KW-0547">Nucleotide-binding</keyword>
<keyword evidence="10" id="KW-0812">Transmembrane</keyword>
<evidence type="ECO:0000256" key="9">
    <source>
        <dbReference type="SAM" id="MobiDB-lite"/>
    </source>
</evidence>
<keyword evidence="4" id="KW-0808">Transferase</keyword>
<dbReference type="InterPro" id="IPR050482">
    <property type="entry name" value="Sensor_HK_TwoCompSys"/>
</dbReference>
<keyword evidence="6 13" id="KW-0418">Kinase</keyword>
<dbReference type="SUPFAM" id="SSF55874">
    <property type="entry name" value="ATPase domain of HSP90 chaperone/DNA topoisomerase II/histidine kinase"/>
    <property type="match status" value="1"/>
</dbReference>
<dbReference type="EC" id="2.7.13.3" evidence="2"/>
<dbReference type="Gene3D" id="3.30.565.10">
    <property type="entry name" value="Histidine kinase-like ATPase, C-terminal domain"/>
    <property type="match status" value="1"/>
</dbReference>
<keyword evidence="8" id="KW-0902">Two-component regulatory system</keyword>
<evidence type="ECO:0000256" key="8">
    <source>
        <dbReference type="ARBA" id="ARBA00023012"/>
    </source>
</evidence>
<dbReference type="CDD" id="cd16917">
    <property type="entry name" value="HATPase_UhpB-NarQ-NarX-like"/>
    <property type="match status" value="1"/>
</dbReference>
<evidence type="ECO:0000256" key="10">
    <source>
        <dbReference type="SAM" id="Phobius"/>
    </source>
</evidence>
<evidence type="ECO:0000256" key="6">
    <source>
        <dbReference type="ARBA" id="ARBA00022777"/>
    </source>
</evidence>
<organism evidence="13 14">
    <name type="scientific">Streptomyces amakusaensis</name>
    <dbReference type="NCBI Taxonomy" id="67271"/>
    <lineage>
        <taxon>Bacteria</taxon>
        <taxon>Bacillati</taxon>
        <taxon>Actinomycetota</taxon>
        <taxon>Actinomycetes</taxon>
        <taxon>Kitasatosporales</taxon>
        <taxon>Streptomycetaceae</taxon>
        <taxon>Streptomyces</taxon>
    </lineage>
</organism>
<feature type="region of interest" description="Disordered" evidence="9">
    <location>
        <begin position="338"/>
        <end position="357"/>
    </location>
</feature>
<dbReference type="InterPro" id="IPR011712">
    <property type="entry name" value="Sig_transdc_His_kin_sub3_dim/P"/>
</dbReference>
<dbReference type="EMBL" id="JBHSKP010000001">
    <property type="protein sequence ID" value="MFC5150174.1"/>
    <property type="molecule type" value="Genomic_DNA"/>
</dbReference>
<dbReference type="Pfam" id="PF07730">
    <property type="entry name" value="HisKA_3"/>
    <property type="match status" value="1"/>
</dbReference>
<evidence type="ECO:0000313" key="14">
    <source>
        <dbReference type="Proteomes" id="UP001596160"/>
    </source>
</evidence>
<sequence length="400" mass="41833">MNLPRPPRHDLFLAVAAFLGGVLLWSLGLSTHKDSPLPAWAALVPLAVICAAQLFRRSLPMAFLVVGIVTVAADLVTVGNPGTVLVFTDAVYAAVLYGPPGAARRIPVVTVLFTVATAVGFVLWTGSAEGLLLGMLVGLVTIAPATTAAIVRNHRQAADTARLRAEQTALLAEMDQVQAVAAERNRMARELHDLVANHLTAIAIHSTAALSLDDPGTTRKVLETIRENSVAGLAEMRRLIGLLRDGADDLEPAAAPTLAGVEQLVDRARKNGAASGLTFALDDRREDGAPLSVPADLAAYRIVQESLTNALKHADPGEVRIALTQAPEGTLTVSVTSAYGKRSRPRAPGSGSGLTGIRERVTLLGGEVSARPEPGPPGGPARIWCVRAVLPVEDGEETPA</sequence>
<feature type="transmembrane region" description="Helical" evidence="10">
    <location>
        <begin position="12"/>
        <end position="31"/>
    </location>
</feature>
<dbReference type="RefSeq" id="WP_344472715.1">
    <property type="nucleotide sequence ID" value="NZ_BAAASB010000002.1"/>
</dbReference>
<evidence type="ECO:0000256" key="7">
    <source>
        <dbReference type="ARBA" id="ARBA00022840"/>
    </source>
</evidence>
<evidence type="ECO:0000256" key="5">
    <source>
        <dbReference type="ARBA" id="ARBA00022741"/>
    </source>
</evidence>
<dbReference type="GO" id="GO:0016301">
    <property type="term" value="F:kinase activity"/>
    <property type="evidence" value="ECO:0007669"/>
    <property type="project" value="UniProtKB-KW"/>
</dbReference>
<accession>A0ABW0ABU6</accession>
<evidence type="ECO:0000256" key="4">
    <source>
        <dbReference type="ARBA" id="ARBA00022679"/>
    </source>
</evidence>
<evidence type="ECO:0000259" key="11">
    <source>
        <dbReference type="Pfam" id="PF02518"/>
    </source>
</evidence>
<evidence type="ECO:0000313" key="13">
    <source>
        <dbReference type="EMBL" id="MFC5150174.1"/>
    </source>
</evidence>
<feature type="transmembrane region" description="Helical" evidence="10">
    <location>
        <begin position="37"/>
        <end position="55"/>
    </location>
</feature>
<comment type="catalytic activity">
    <reaction evidence="1">
        <text>ATP + protein L-histidine = ADP + protein N-phospho-L-histidine.</text>
        <dbReference type="EC" id="2.7.13.3"/>
    </reaction>
</comment>
<reference evidence="14" key="1">
    <citation type="journal article" date="2019" name="Int. J. Syst. Evol. Microbiol.">
        <title>The Global Catalogue of Microorganisms (GCM) 10K type strain sequencing project: providing services to taxonomists for standard genome sequencing and annotation.</title>
        <authorList>
            <consortium name="The Broad Institute Genomics Platform"/>
            <consortium name="The Broad Institute Genome Sequencing Center for Infectious Disease"/>
            <person name="Wu L."/>
            <person name="Ma J."/>
        </authorList>
    </citation>
    <scope>NUCLEOTIDE SEQUENCE [LARGE SCALE GENOMIC DNA]</scope>
    <source>
        <strain evidence="14">PCU 266</strain>
    </source>
</reference>
<feature type="domain" description="Signal transduction histidine kinase subgroup 3 dimerisation and phosphoacceptor" evidence="12">
    <location>
        <begin position="183"/>
        <end position="246"/>
    </location>
</feature>
<feature type="transmembrane region" description="Helical" evidence="10">
    <location>
        <begin position="131"/>
        <end position="151"/>
    </location>
</feature>
<dbReference type="InterPro" id="IPR036890">
    <property type="entry name" value="HATPase_C_sf"/>
</dbReference>
<dbReference type="PANTHER" id="PTHR24421:SF10">
    <property type="entry name" value="NITRATE_NITRITE SENSOR PROTEIN NARQ"/>
    <property type="match status" value="1"/>
</dbReference>
<proteinExistence type="predicted"/>
<name>A0ABW0ABU6_9ACTN</name>
<comment type="caution">
    <text evidence="13">The sequence shown here is derived from an EMBL/GenBank/DDBJ whole genome shotgun (WGS) entry which is preliminary data.</text>
</comment>
<dbReference type="Gene3D" id="1.20.5.1930">
    <property type="match status" value="1"/>
</dbReference>
<keyword evidence="14" id="KW-1185">Reference proteome</keyword>
<keyword evidence="10" id="KW-0472">Membrane</keyword>
<keyword evidence="7" id="KW-0067">ATP-binding</keyword>
<dbReference type="PANTHER" id="PTHR24421">
    <property type="entry name" value="NITRATE/NITRITE SENSOR PROTEIN NARX-RELATED"/>
    <property type="match status" value="1"/>
</dbReference>
<evidence type="ECO:0000256" key="2">
    <source>
        <dbReference type="ARBA" id="ARBA00012438"/>
    </source>
</evidence>